<dbReference type="InParanoid" id="Q00Z06"/>
<evidence type="ECO:0000313" key="9">
    <source>
        <dbReference type="EMBL" id="CAL55753.1"/>
    </source>
</evidence>
<feature type="compositionally biased region" description="Basic and acidic residues" evidence="8">
    <location>
        <begin position="50"/>
        <end position="59"/>
    </location>
</feature>
<dbReference type="GeneID" id="9832393"/>
<evidence type="ECO:0000256" key="8">
    <source>
        <dbReference type="SAM" id="MobiDB-lite"/>
    </source>
</evidence>
<keyword evidence="4" id="KW-0150">Chloroplast</keyword>
<protein>
    <submittedName>
        <fullName evidence="9">Unnamed product</fullName>
    </submittedName>
</protein>
<sequence length="869" mass="95113">MVATGATGGGDDGAGRRDGGTRASASASDGSSPFNMEQLRAAVDRHHKKVSSEVERAWRESSLGSFSFGRAPGRSSESGGGAGTRAGIRGTTMLERESGDEGDGSLAQRAGRKKRLSITEVTEKFTEMAKRASQDSLAKLDDARFMERFEKLRTSRDRGRRGASGTDDLREGGKARARSAQDLQAIIAKSISKAPSMPKWGEEWDVFKAIKPREEENQRQRGGRSSPGGMNRRRAQSETLVGAPKASPKSSADLSPPPSRSLSRPTSTDNLLAAGEGKSLAGAVDEDDTNPAKVFENIKREITSRLPRPPSLPKMNDLQNAVRRLAGKPEEIMVSSPYDASLSSPGVVLKSPTSTSATAAEMREREADAARQRGKDAPRSIKEHGRSVAIVTTASLPWMTGTAVNPLLRAAYLARRGTHDVTLVIPFLAPNEQKLVHPNMIFNTPEEQGAYVNKWVEERCGFKPQMKLSFYPGRYATDKYSIIPVGDLTSYIPSDRDSDVAVLEEPEHLNWYHAGQRWTDKFKHVVGIVHTNYLDYVRLEENGPIKEKALKFVNNVVSAVHCHKVIKLSDAVQEFPKSTTMNVHGVSPIFLDVGAQKALEATHANVDVVKGPLASVGRSATKKLGKSNKPVFTKGAYFLGKVVWGKGYKELLDRVSEHNGSENGRDCPLELDVFGNGDDFTEVKSTAEERHIPLRFHGRKDHAEKDIHDYKVFVNPSLSDVVATTTAEALAMGKFVVCAKHPSNEFFSTFPNCLVYDNPDEFSKCVKKALTSEPTPLSAQDSYRLSWEAATDRFLDAAELSPREINPTLGDKAKEKFAHAMHTTLTSVEPIRRATGAGANTLKAPEKLDHSWEPEPWDSSARDANRTKK</sequence>
<dbReference type="GO" id="GO:0046481">
    <property type="term" value="F:digalactosyldiacylglycerol synthase activity"/>
    <property type="evidence" value="ECO:0007669"/>
    <property type="project" value="InterPro"/>
</dbReference>
<evidence type="ECO:0000256" key="6">
    <source>
        <dbReference type="ARBA" id="ARBA00022679"/>
    </source>
</evidence>
<dbReference type="FunFam" id="3.40.50.2000:FF:000067">
    <property type="entry name" value="Digalactosyldiacylglycerol synthase 1, chloroplastic"/>
    <property type="match status" value="1"/>
</dbReference>
<dbReference type="EMBL" id="CAID01000011">
    <property type="protein sequence ID" value="CAL55753.1"/>
    <property type="molecule type" value="Genomic_DNA"/>
</dbReference>
<keyword evidence="7" id="KW-0472">Membrane</keyword>
<feature type="compositionally biased region" description="Gly residues" evidence="8">
    <location>
        <begin position="1"/>
        <end position="12"/>
    </location>
</feature>
<evidence type="ECO:0000256" key="1">
    <source>
        <dbReference type="ARBA" id="ARBA00004229"/>
    </source>
</evidence>
<gene>
    <name evidence="9" type="ORF">OT_ostta11g01370</name>
</gene>
<feature type="region of interest" description="Disordered" evidence="8">
    <location>
        <begin position="211"/>
        <end position="292"/>
    </location>
</feature>
<comment type="subcellular location">
    <subcellularLocation>
        <location evidence="2">Membrane</location>
    </subcellularLocation>
    <subcellularLocation>
        <location evidence="1">Plastid</location>
        <location evidence="1">Chloroplast</location>
    </subcellularLocation>
</comment>
<feature type="compositionally biased region" description="Low complexity" evidence="8">
    <location>
        <begin position="21"/>
        <end position="32"/>
    </location>
</feature>
<evidence type="ECO:0000256" key="5">
    <source>
        <dbReference type="ARBA" id="ARBA00022640"/>
    </source>
</evidence>
<dbReference type="CDD" id="cd01635">
    <property type="entry name" value="Glycosyltransferase_GTB-type"/>
    <property type="match status" value="1"/>
</dbReference>
<feature type="compositionally biased region" description="Basic and acidic residues" evidence="8">
    <location>
        <begin position="860"/>
        <end position="869"/>
    </location>
</feature>
<dbReference type="RefSeq" id="XP_003081950.1">
    <property type="nucleotide sequence ID" value="XM_003081902.1"/>
</dbReference>
<comment type="similarity">
    <text evidence="3">Belongs to the glycosyltransferase group 1 family. Glycosyltransferase 4 subfamily.</text>
</comment>
<evidence type="ECO:0000313" key="10">
    <source>
        <dbReference type="Proteomes" id="UP000009170"/>
    </source>
</evidence>
<dbReference type="Proteomes" id="UP000009170">
    <property type="component" value="Unassembled WGS sequence"/>
</dbReference>
<evidence type="ECO:0000256" key="4">
    <source>
        <dbReference type="ARBA" id="ARBA00022528"/>
    </source>
</evidence>
<dbReference type="KEGG" id="ota:OT_ostta11g01370"/>
<feature type="region of interest" description="Disordered" evidence="8">
    <location>
        <begin position="1"/>
        <end position="113"/>
    </location>
</feature>
<dbReference type="PANTHER" id="PTHR46132:SF1">
    <property type="entry name" value="DIGALACTOSYLDIACYLGLYCEROL SYNTHASE 2, CHLOROPLASTIC"/>
    <property type="match status" value="1"/>
</dbReference>
<proteinExistence type="inferred from homology"/>
<comment type="caution">
    <text evidence="9">The sequence shown here is derived from an EMBL/GenBank/DDBJ whole genome shotgun (WGS) entry which is preliminary data.</text>
</comment>
<dbReference type="STRING" id="70448.Q00Z06"/>
<feature type="region of interest" description="Disordered" evidence="8">
    <location>
        <begin position="150"/>
        <end position="181"/>
    </location>
</feature>
<keyword evidence="10" id="KW-1185">Reference proteome</keyword>
<feature type="region of interest" description="Disordered" evidence="8">
    <location>
        <begin position="343"/>
        <end position="383"/>
    </location>
</feature>
<feature type="region of interest" description="Disordered" evidence="8">
    <location>
        <begin position="830"/>
        <end position="869"/>
    </location>
</feature>
<dbReference type="AlphaFoldDB" id="Q00Z06"/>
<evidence type="ECO:0000256" key="2">
    <source>
        <dbReference type="ARBA" id="ARBA00004370"/>
    </source>
</evidence>
<feature type="compositionally biased region" description="Basic and acidic residues" evidence="8">
    <location>
        <begin position="844"/>
        <end position="853"/>
    </location>
</feature>
<organism evidence="9 10">
    <name type="scientific">Ostreococcus tauri</name>
    <name type="common">Marine green alga</name>
    <dbReference type="NCBI Taxonomy" id="70448"/>
    <lineage>
        <taxon>Eukaryota</taxon>
        <taxon>Viridiplantae</taxon>
        <taxon>Chlorophyta</taxon>
        <taxon>Mamiellophyceae</taxon>
        <taxon>Mamiellales</taxon>
        <taxon>Bathycoccaceae</taxon>
        <taxon>Ostreococcus</taxon>
    </lineage>
</organism>
<name>Q00Z06_OSTTA</name>
<keyword evidence="6" id="KW-0808">Transferase</keyword>
<dbReference type="GO" id="GO:0019375">
    <property type="term" value="P:galactolipid biosynthetic process"/>
    <property type="evidence" value="ECO:0007669"/>
    <property type="project" value="TreeGrafter"/>
</dbReference>
<keyword evidence="5" id="KW-0934">Plastid</keyword>
<evidence type="ECO:0000256" key="7">
    <source>
        <dbReference type="ARBA" id="ARBA00023136"/>
    </source>
</evidence>
<feature type="compositionally biased region" description="Basic and acidic residues" evidence="8">
    <location>
        <begin position="361"/>
        <end position="383"/>
    </location>
</feature>
<dbReference type="PANTHER" id="PTHR46132">
    <property type="entry name" value="DIGALACTOSYLDIACYLGLYCEROL SYNTHASE 2, CHLOROPLASTIC"/>
    <property type="match status" value="1"/>
</dbReference>
<feature type="compositionally biased region" description="Low complexity" evidence="8">
    <location>
        <begin position="250"/>
        <end position="269"/>
    </location>
</feature>
<dbReference type="OrthoDB" id="44480at2759"/>
<dbReference type="InterPro" id="IPR044525">
    <property type="entry name" value="DGDG1/2"/>
</dbReference>
<dbReference type="CAZy" id="GT4">
    <property type="family name" value="Glycosyltransferase Family 4"/>
</dbReference>
<reference evidence="10" key="1">
    <citation type="journal article" date="2006" name="Proc. Natl. Acad. Sci. U.S.A.">
        <title>Genome analysis of the smallest free-living eukaryote Ostreococcus tauri unveils many unique features.</title>
        <authorList>
            <person name="Derelle E."/>
            <person name="Ferraz C."/>
            <person name="Rombauts S."/>
            <person name="Rouze P."/>
            <person name="Worden A.Z."/>
            <person name="Robbens S."/>
            <person name="Partensky F."/>
            <person name="Degroeve S."/>
            <person name="Echeynie S."/>
            <person name="Cooke R."/>
            <person name="Saeys Y."/>
            <person name="Wuyts J."/>
            <person name="Jabbari K."/>
            <person name="Bowler C."/>
            <person name="Panaud O."/>
            <person name="Piegu B."/>
            <person name="Ball S.G."/>
            <person name="Ral J.-P."/>
            <person name="Bouget F.-Y."/>
            <person name="Piganeau G."/>
            <person name="De Baets B."/>
            <person name="Picard A."/>
            <person name="Delseny M."/>
            <person name="Demaille J."/>
            <person name="Van de Peer Y."/>
            <person name="Moreau H."/>
        </authorList>
    </citation>
    <scope>NUCLEOTIDE SEQUENCE [LARGE SCALE GENOMIC DNA]</scope>
    <source>
        <strain evidence="10">OTTH 0595 / CCAP 157/2 / RCC745</strain>
    </source>
</reference>
<accession>Q00Z06</accession>
<reference evidence="9 10" key="2">
    <citation type="journal article" date="2014" name="BMC Genomics">
        <title>An improved genome of the model marine alga Ostreococcus tauri unfolds by assessing Illumina de novo assemblies.</title>
        <authorList>
            <person name="Blanc-Mathieu R."/>
            <person name="Verhelst B."/>
            <person name="Derelle E."/>
            <person name="Rombauts S."/>
            <person name="Bouget F.Y."/>
            <person name="Carre I."/>
            <person name="Chateau A."/>
            <person name="Eyre-Walker A."/>
            <person name="Grimsley N."/>
            <person name="Moreau H."/>
            <person name="Piegu B."/>
            <person name="Rivals E."/>
            <person name="Schackwitz W."/>
            <person name="Van de Peer Y."/>
            <person name="Piganeau G."/>
        </authorList>
    </citation>
    <scope>NUCLEOTIDE SEQUENCE [LARGE SCALE GENOMIC DNA]</scope>
    <source>
        <strain evidence="10">OTTH 0595 / CCAP 157/2 / RCC745</strain>
    </source>
</reference>
<dbReference type="GO" id="GO:0009707">
    <property type="term" value="C:chloroplast outer membrane"/>
    <property type="evidence" value="ECO:0007669"/>
    <property type="project" value="TreeGrafter"/>
</dbReference>
<dbReference type="Pfam" id="PF13692">
    <property type="entry name" value="Glyco_trans_1_4"/>
    <property type="match status" value="1"/>
</dbReference>
<dbReference type="FunCoup" id="Q00Z06">
    <property type="interactions" value="290"/>
</dbReference>
<dbReference type="SUPFAM" id="SSF53756">
    <property type="entry name" value="UDP-Glycosyltransferase/glycogen phosphorylase"/>
    <property type="match status" value="1"/>
</dbReference>
<evidence type="ECO:0000256" key="3">
    <source>
        <dbReference type="ARBA" id="ARBA00009481"/>
    </source>
</evidence>
<dbReference type="Gene3D" id="3.40.50.2000">
    <property type="entry name" value="Glycogen Phosphorylase B"/>
    <property type="match status" value="1"/>
</dbReference>